<dbReference type="EMBL" id="JADYXP020000013">
    <property type="protein sequence ID" value="KAL0111977.1"/>
    <property type="molecule type" value="Genomic_DNA"/>
</dbReference>
<proteinExistence type="predicted"/>
<dbReference type="AlphaFoldDB" id="A0AAW2F921"/>
<feature type="region of interest" description="Disordered" evidence="1">
    <location>
        <begin position="91"/>
        <end position="116"/>
    </location>
</feature>
<gene>
    <name evidence="2" type="ORF">PUN28_013302</name>
</gene>
<reference evidence="2 3" key="1">
    <citation type="submission" date="2023-03" db="EMBL/GenBank/DDBJ databases">
        <title>High recombination rates correlate with genetic variation in Cardiocondyla obscurior ants.</title>
        <authorList>
            <person name="Errbii M."/>
        </authorList>
    </citation>
    <scope>NUCLEOTIDE SEQUENCE [LARGE SCALE GENOMIC DNA]</scope>
    <source>
        <strain evidence="2">Alpha-2009</strain>
        <tissue evidence="2">Whole body</tissue>
    </source>
</reference>
<dbReference type="Proteomes" id="UP001430953">
    <property type="component" value="Unassembled WGS sequence"/>
</dbReference>
<comment type="caution">
    <text evidence="2">The sequence shown here is derived from an EMBL/GenBank/DDBJ whole genome shotgun (WGS) entry which is preliminary data.</text>
</comment>
<evidence type="ECO:0000313" key="3">
    <source>
        <dbReference type="Proteomes" id="UP001430953"/>
    </source>
</evidence>
<evidence type="ECO:0000256" key="1">
    <source>
        <dbReference type="SAM" id="MobiDB-lite"/>
    </source>
</evidence>
<accession>A0AAW2F921</accession>
<organism evidence="2 3">
    <name type="scientific">Cardiocondyla obscurior</name>
    <dbReference type="NCBI Taxonomy" id="286306"/>
    <lineage>
        <taxon>Eukaryota</taxon>
        <taxon>Metazoa</taxon>
        <taxon>Ecdysozoa</taxon>
        <taxon>Arthropoda</taxon>
        <taxon>Hexapoda</taxon>
        <taxon>Insecta</taxon>
        <taxon>Pterygota</taxon>
        <taxon>Neoptera</taxon>
        <taxon>Endopterygota</taxon>
        <taxon>Hymenoptera</taxon>
        <taxon>Apocrita</taxon>
        <taxon>Aculeata</taxon>
        <taxon>Formicoidea</taxon>
        <taxon>Formicidae</taxon>
        <taxon>Myrmicinae</taxon>
        <taxon>Cardiocondyla</taxon>
    </lineage>
</organism>
<feature type="compositionally biased region" description="Polar residues" evidence="1">
    <location>
        <begin position="100"/>
        <end position="116"/>
    </location>
</feature>
<evidence type="ECO:0000313" key="2">
    <source>
        <dbReference type="EMBL" id="KAL0111977.1"/>
    </source>
</evidence>
<keyword evidence="3" id="KW-1185">Reference proteome</keyword>
<name>A0AAW2F921_9HYME</name>
<sequence>MNFRLHIYVSFISGTDGSLPRHIYKLEITMADFISSVGGNKKRRNDVPDDGNNILAMQSRVAIGNKLREVLDSYEAQLARSERGPILDDRFGIVRRRETPISSPSATPRATAPGTQ</sequence>
<protein>
    <submittedName>
        <fullName evidence="2">Uncharacterized protein</fullName>
    </submittedName>
</protein>